<accession>A0A9N9KTM2</accession>
<evidence type="ECO:0000313" key="3">
    <source>
        <dbReference type="Proteomes" id="UP000696280"/>
    </source>
</evidence>
<reference evidence="2" key="1">
    <citation type="submission" date="2021-07" db="EMBL/GenBank/DDBJ databases">
        <authorList>
            <person name="Durling M."/>
        </authorList>
    </citation>
    <scope>NUCLEOTIDE SEQUENCE</scope>
</reference>
<organism evidence="2 3">
    <name type="scientific">Hymenoscyphus fraxineus</name>
    <dbReference type="NCBI Taxonomy" id="746836"/>
    <lineage>
        <taxon>Eukaryota</taxon>
        <taxon>Fungi</taxon>
        <taxon>Dikarya</taxon>
        <taxon>Ascomycota</taxon>
        <taxon>Pezizomycotina</taxon>
        <taxon>Leotiomycetes</taxon>
        <taxon>Helotiales</taxon>
        <taxon>Helotiaceae</taxon>
        <taxon>Hymenoscyphus</taxon>
    </lineage>
</organism>
<name>A0A9N9KTM2_9HELO</name>
<dbReference type="InterPro" id="IPR036047">
    <property type="entry name" value="F-box-like_dom_sf"/>
</dbReference>
<protein>
    <recommendedName>
        <fullName evidence="1">F-box domain-containing protein</fullName>
    </recommendedName>
</protein>
<dbReference type="Pfam" id="PF12937">
    <property type="entry name" value="F-box-like"/>
    <property type="match status" value="1"/>
</dbReference>
<evidence type="ECO:0000313" key="2">
    <source>
        <dbReference type="EMBL" id="CAG8954025.1"/>
    </source>
</evidence>
<dbReference type="InterPro" id="IPR001810">
    <property type="entry name" value="F-box_dom"/>
</dbReference>
<proteinExistence type="predicted"/>
<evidence type="ECO:0000259" key="1">
    <source>
        <dbReference type="Pfam" id="PF12937"/>
    </source>
</evidence>
<dbReference type="AlphaFoldDB" id="A0A9N9KTM2"/>
<gene>
    <name evidence="2" type="ORF">HYFRA_00009125</name>
</gene>
<dbReference type="Proteomes" id="UP000696280">
    <property type="component" value="Unassembled WGS sequence"/>
</dbReference>
<feature type="domain" description="F-box" evidence="1">
    <location>
        <begin position="35"/>
        <end position="77"/>
    </location>
</feature>
<dbReference type="SUPFAM" id="SSF81383">
    <property type="entry name" value="F-box domain"/>
    <property type="match status" value="1"/>
</dbReference>
<keyword evidence="3" id="KW-1185">Reference proteome</keyword>
<dbReference type="OrthoDB" id="3800738at2759"/>
<dbReference type="EMBL" id="CAJVRL010000055">
    <property type="protein sequence ID" value="CAG8954025.1"/>
    <property type="molecule type" value="Genomic_DNA"/>
</dbReference>
<comment type="caution">
    <text evidence="2">The sequence shown here is derived from an EMBL/GenBank/DDBJ whole genome shotgun (WGS) entry which is preliminary data.</text>
</comment>
<dbReference type="CDD" id="cd09917">
    <property type="entry name" value="F-box_SF"/>
    <property type="match status" value="1"/>
</dbReference>
<sequence length="197" mass="22306">MPETPTDNGEAPSPLFNDGDSDLPSAAATKALSTPEILAVILHNLEFPDLLTICLRVNRYWKAVIDDDPAIQKKLYFMPEREGRFESGSISPVVQKLYKSRYGDIYACLGYNLDWKEAATKESFLYPNATWRKMLLVQPPLRIQYGIGSSSPKTAVRADPGTKAGVVFDDWKRRTDSGEWYTSAYMRLFVLYPIQKK</sequence>